<protein>
    <recommendedName>
        <fullName evidence="4">RING-type E3 ubiquitin transferase</fullName>
        <ecNumber evidence="4">2.3.2.27</ecNumber>
    </recommendedName>
</protein>
<comment type="pathway">
    <text evidence="3">Protein modification; protein ubiquitination.</text>
</comment>
<keyword evidence="12 16" id="KW-0472">Membrane</keyword>
<dbReference type="Pfam" id="PF13639">
    <property type="entry name" value="zf-RING_2"/>
    <property type="match status" value="1"/>
</dbReference>
<evidence type="ECO:0000256" key="2">
    <source>
        <dbReference type="ARBA" id="ARBA00004167"/>
    </source>
</evidence>
<feature type="domain" description="RING-type" evidence="17">
    <location>
        <begin position="91"/>
        <end position="133"/>
    </location>
</feature>
<comment type="catalytic activity">
    <reaction evidence="1">
        <text>S-ubiquitinyl-[E2 ubiquitin-conjugating enzyme]-L-cysteine + [acceptor protein]-L-lysine = [E2 ubiquitin-conjugating enzyme]-L-cysteine + N(6)-ubiquitinyl-[acceptor protein]-L-lysine.</text>
        <dbReference type="EC" id="2.3.2.27"/>
    </reaction>
</comment>
<evidence type="ECO:0000256" key="11">
    <source>
        <dbReference type="ARBA" id="ARBA00022989"/>
    </source>
</evidence>
<dbReference type="FunFam" id="3.30.40.10:FF:000475">
    <property type="entry name" value="RING-H2 finger protein ATL3"/>
    <property type="match status" value="1"/>
</dbReference>
<feature type="transmembrane region" description="Helical" evidence="16">
    <location>
        <begin position="20"/>
        <end position="41"/>
    </location>
</feature>
<dbReference type="AlphaFoldDB" id="A0A8S0QJQ1"/>
<evidence type="ECO:0000256" key="1">
    <source>
        <dbReference type="ARBA" id="ARBA00000900"/>
    </source>
</evidence>
<dbReference type="SUPFAM" id="SSF57850">
    <property type="entry name" value="RING/U-box"/>
    <property type="match status" value="1"/>
</dbReference>
<dbReference type="OrthoDB" id="8062037at2759"/>
<sequence length="249" mass="27774">MSESPNIGDANVIEVSGKMILMTITVIIFLVVCVFCGHLYAKWVRNRRRENSTTGLGNQVTALRSGLDPTILRTIPVVIYYPNEFKDGLECAVCLSEVSQGEKTRFLPKCNHGFHMDCIDMWFQSHSTCPLCRDFISNPSNPEETVIQTPIEENSGQPPNIPTNVLFWGNETQVSTFGPCLEDGTASSQPPCSSTNGMLVIDIPRQINEEEDEKSPVPSRLKRLLSGSMKFNPWSPRNEDMVRESSSQS</sequence>
<keyword evidence="11 16" id="KW-1133">Transmembrane helix</keyword>
<reference evidence="18 19" key="1">
    <citation type="submission" date="2019-12" db="EMBL/GenBank/DDBJ databases">
        <authorList>
            <person name="Alioto T."/>
            <person name="Alioto T."/>
            <person name="Gomez Garrido J."/>
        </authorList>
    </citation>
    <scope>NUCLEOTIDE SEQUENCE [LARGE SCALE GENOMIC DNA]</scope>
</reference>
<comment type="similarity">
    <text evidence="13">Belongs to the RING-type zinc finger family. ATL subfamily.</text>
</comment>
<keyword evidence="5" id="KW-0808">Transferase</keyword>
<dbReference type="GO" id="GO:0008270">
    <property type="term" value="F:zinc ion binding"/>
    <property type="evidence" value="ECO:0007669"/>
    <property type="project" value="UniProtKB-KW"/>
</dbReference>
<keyword evidence="7" id="KW-0479">Metal-binding</keyword>
<keyword evidence="10" id="KW-0862">Zinc</keyword>
<evidence type="ECO:0000256" key="12">
    <source>
        <dbReference type="ARBA" id="ARBA00023136"/>
    </source>
</evidence>
<evidence type="ECO:0000256" key="5">
    <source>
        <dbReference type="ARBA" id="ARBA00022679"/>
    </source>
</evidence>
<evidence type="ECO:0000313" key="18">
    <source>
        <dbReference type="EMBL" id="CAA2969411.1"/>
    </source>
</evidence>
<organism evidence="18 19">
    <name type="scientific">Olea europaea subsp. europaea</name>
    <dbReference type="NCBI Taxonomy" id="158383"/>
    <lineage>
        <taxon>Eukaryota</taxon>
        <taxon>Viridiplantae</taxon>
        <taxon>Streptophyta</taxon>
        <taxon>Embryophyta</taxon>
        <taxon>Tracheophyta</taxon>
        <taxon>Spermatophyta</taxon>
        <taxon>Magnoliopsida</taxon>
        <taxon>eudicotyledons</taxon>
        <taxon>Gunneridae</taxon>
        <taxon>Pentapetalae</taxon>
        <taxon>asterids</taxon>
        <taxon>lamiids</taxon>
        <taxon>Lamiales</taxon>
        <taxon>Oleaceae</taxon>
        <taxon>Oleeae</taxon>
        <taxon>Olea</taxon>
    </lineage>
</organism>
<dbReference type="PANTHER" id="PTHR46539">
    <property type="entry name" value="E3 UBIQUITIN-PROTEIN LIGASE ATL42"/>
    <property type="match status" value="1"/>
</dbReference>
<evidence type="ECO:0000256" key="7">
    <source>
        <dbReference type="ARBA" id="ARBA00022723"/>
    </source>
</evidence>
<evidence type="ECO:0000256" key="10">
    <source>
        <dbReference type="ARBA" id="ARBA00022833"/>
    </source>
</evidence>
<dbReference type="Proteomes" id="UP000594638">
    <property type="component" value="Unassembled WGS sequence"/>
</dbReference>
<evidence type="ECO:0000256" key="13">
    <source>
        <dbReference type="ARBA" id="ARBA00024209"/>
    </source>
</evidence>
<feature type="region of interest" description="Disordered" evidence="15">
    <location>
        <begin position="226"/>
        <end position="249"/>
    </location>
</feature>
<evidence type="ECO:0000256" key="9">
    <source>
        <dbReference type="ARBA" id="ARBA00022786"/>
    </source>
</evidence>
<evidence type="ECO:0000256" key="4">
    <source>
        <dbReference type="ARBA" id="ARBA00012483"/>
    </source>
</evidence>
<dbReference type="InterPro" id="IPR013083">
    <property type="entry name" value="Znf_RING/FYVE/PHD"/>
</dbReference>
<evidence type="ECO:0000256" key="6">
    <source>
        <dbReference type="ARBA" id="ARBA00022692"/>
    </source>
</evidence>
<dbReference type="PROSITE" id="PS50089">
    <property type="entry name" value="ZF_RING_2"/>
    <property type="match status" value="1"/>
</dbReference>
<dbReference type="GO" id="GO:0061630">
    <property type="term" value="F:ubiquitin protein ligase activity"/>
    <property type="evidence" value="ECO:0007669"/>
    <property type="project" value="UniProtKB-EC"/>
</dbReference>
<dbReference type="SMART" id="SM00184">
    <property type="entry name" value="RING"/>
    <property type="match status" value="1"/>
</dbReference>
<dbReference type="InterPro" id="IPR001841">
    <property type="entry name" value="Znf_RING"/>
</dbReference>
<dbReference type="GO" id="GO:0016020">
    <property type="term" value="C:membrane"/>
    <property type="evidence" value="ECO:0007669"/>
    <property type="project" value="UniProtKB-SubCell"/>
</dbReference>
<keyword evidence="19" id="KW-1185">Reference proteome</keyword>
<dbReference type="EC" id="2.3.2.27" evidence="4"/>
<keyword evidence="6 16" id="KW-0812">Transmembrane</keyword>
<comment type="caution">
    <text evidence="18">The sequence shown here is derived from an EMBL/GenBank/DDBJ whole genome shotgun (WGS) entry which is preliminary data.</text>
</comment>
<evidence type="ECO:0000256" key="3">
    <source>
        <dbReference type="ARBA" id="ARBA00004906"/>
    </source>
</evidence>
<proteinExistence type="inferred from homology"/>
<dbReference type="EMBL" id="CACTIH010001941">
    <property type="protein sequence ID" value="CAA2969411.1"/>
    <property type="molecule type" value="Genomic_DNA"/>
</dbReference>
<accession>A0A8S0QJQ1</accession>
<evidence type="ECO:0000313" key="19">
    <source>
        <dbReference type="Proteomes" id="UP000594638"/>
    </source>
</evidence>
<name>A0A8S0QJQ1_OLEEU</name>
<dbReference type="PANTHER" id="PTHR46539:SF21">
    <property type="entry name" value="LOW QUALITY PROTEIN: RING-H2 FINGER PROTEIN ATL3-LIKE"/>
    <property type="match status" value="1"/>
</dbReference>
<keyword evidence="8 14" id="KW-0863">Zinc-finger</keyword>
<evidence type="ECO:0000256" key="14">
    <source>
        <dbReference type="PROSITE-ProRule" id="PRU00175"/>
    </source>
</evidence>
<evidence type="ECO:0000256" key="8">
    <source>
        <dbReference type="ARBA" id="ARBA00022771"/>
    </source>
</evidence>
<gene>
    <name evidence="18" type="ORF">OLEA9_A014390</name>
</gene>
<dbReference type="Gramene" id="OE9A014390T1">
    <property type="protein sequence ID" value="OE9A014390C1"/>
    <property type="gene ID" value="OE9A014390"/>
</dbReference>
<dbReference type="Gene3D" id="3.30.40.10">
    <property type="entry name" value="Zinc/RING finger domain, C3HC4 (zinc finger)"/>
    <property type="match status" value="1"/>
</dbReference>
<evidence type="ECO:0000256" key="15">
    <source>
        <dbReference type="SAM" id="MobiDB-lite"/>
    </source>
</evidence>
<comment type="subcellular location">
    <subcellularLocation>
        <location evidence="2">Membrane</location>
        <topology evidence="2">Single-pass membrane protein</topology>
    </subcellularLocation>
</comment>
<dbReference type="CDD" id="cd16461">
    <property type="entry name" value="RING-H2_EL5-like"/>
    <property type="match status" value="1"/>
</dbReference>
<evidence type="ECO:0000256" key="16">
    <source>
        <dbReference type="SAM" id="Phobius"/>
    </source>
</evidence>
<keyword evidence="9" id="KW-0833">Ubl conjugation pathway</keyword>
<evidence type="ECO:0000259" key="17">
    <source>
        <dbReference type="PROSITE" id="PS50089"/>
    </source>
</evidence>